<reference evidence="2" key="1">
    <citation type="submission" date="2016-03" db="EMBL/GenBank/DDBJ databases">
        <title>Gut transcriptome analysis on engorged females of Ornithodoros mimon (Acari: Argasidae) and phylogenetic inferences of soft ticks.</title>
        <authorList>
            <person name="Landulfo G.A."/>
            <person name="Giovanni D."/>
            <person name="Carvalho E."/>
            <person name="Junqueira-de-Azevedo I."/>
            <person name="Patane J."/>
            <person name="Mendoca R."/>
            <person name="Barros-Battesti D."/>
        </authorList>
    </citation>
    <scope>NUCLEOTIDE SEQUENCE</scope>
    <source>
        <strain evidence="2">Females</strain>
        <tissue evidence="2">Gut</tissue>
    </source>
</reference>
<name>A0A147B7C5_9ACAR</name>
<protein>
    <submittedName>
        <fullName evidence="2">Uncharacterized protein</fullName>
    </submittedName>
</protein>
<feature type="compositionally biased region" description="Basic and acidic residues" evidence="1">
    <location>
        <begin position="33"/>
        <end position="44"/>
    </location>
</feature>
<evidence type="ECO:0000256" key="1">
    <source>
        <dbReference type="SAM" id="MobiDB-lite"/>
    </source>
</evidence>
<sequence length="111" mass="12547">RECSVESSLRSVLRTTRYQGSPECRQRAQGANGREHGHQLGDEGNRYKLLAKSEPVVMSSSVPVHHSHSVFNFPPEHVKKSPNFAKVWTIFGANFSVLCATFRLPWELRTP</sequence>
<accession>A0A147B7C5</accession>
<dbReference type="EMBL" id="GEIB01001667">
    <property type="protein sequence ID" value="JAR86664.1"/>
    <property type="molecule type" value="Transcribed_RNA"/>
</dbReference>
<organism evidence="2">
    <name type="scientific">Alectorobius mimon</name>
    <dbReference type="NCBI Taxonomy" id="360319"/>
    <lineage>
        <taxon>Eukaryota</taxon>
        <taxon>Metazoa</taxon>
        <taxon>Ecdysozoa</taxon>
        <taxon>Arthropoda</taxon>
        <taxon>Chelicerata</taxon>
        <taxon>Arachnida</taxon>
        <taxon>Acari</taxon>
        <taxon>Parasitiformes</taxon>
        <taxon>Ixodida</taxon>
        <taxon>Ixodoidea</taxon>
        <taxon>Argasidae</taxon>
        <taxon>Ornithodorinae</taxon>
        <taxon>Alectorobius</taxon>
    </lineage>
</organism>
<evidence type="ECO:0000313" key="2">
    <source>
        <dbReference type="EMBL" id="JAR86664.1"/>
    </source>
</evidence>
<proteinExistence type="predicted"/>
<dbReference type="AlphaFoldDB" id="A0A147B7C5"/>
<feature type="non-terminal residue" evidence="2">
    <location>
        <position position="1"/>
    </location>
</feature>
<feature type="region of interest" description="Disordered" evidence="1">
    <location>
        <begin position="17"/>
        <end position="44"/>
    </location>
</feature>